<evidence type="ECO:0000313" key="3">
    <source>
        <dbReference type="Proteomes" id="UP000273143"/>
    </source>
</evidence>
<dbReference type="NCBIfam" id="TIGR03082">
    <property type="entry name" value="Gneg_AbrB_dup"/>
    <property type="match status" value="2"/>
</dbReference>
<dbReference type="GO" id="GO:0016020">
    <property type="term" value="C:membrane"/>
    <property type="evidence" value="ECO:0007669"/>
    <property type="project" value="InterPro"/>
</dbReference>
<evidence type="ECO:0000313" key="2">
    <source>
        <dbReference type="EMBL" id="AZS52043.1"/>
    </source>
</evidence>
<dbReference type="PANTHER" id="PTHR38457:SF1">
    <property type="entry name" value="REGULATOR ABRB-RELATED"/>
    <property type="match status" value="1"/>
</dbReference>
<feature type="transmembrane region" description="Helical" evidence="1">
    <location>
        <begin position="217"/>
        <end position="234"/>
    </location>
</feature>
<feature type="transmembrane region" description="Helical" evidence="1">
    <location>
        <begin position="193"/>
        <end position="210"/>
    </location>
</feature>
<keyword evidence="1" id="KW-0472">Membrane</keyword>
<feature type="transmembrane region" description="Helical" evidence="1">
    <location>
        <begin position="12"/>
        <end position="32"/>
    </location>
</feature>
<dbReference type="PANTHER" id="PTHR38457">
    <property type="entry name" value="REGULATOR ABRB-RELATED"/>
    <property type="match status" value="1"/>
</dbReference>
<protein>
    <submittedName>
        <fullName evidence="2">AbrB family transcriptional regulator</fullName>
    </submittedName>
</protein>
<proteinExistence type="predicted"/>
<keyword evidence="1" id="KW-0812">Transmembrane</keyword>
<accession>A0A451EQD0</accession>
<dbReference type="EMBL" id="CP029822">
    <property type="protein sequence ID" value="AZS52043.1"/>
    <property type="molecule type" value="Genomic_DNA"/>
</dbReference>
<dbReference type="AlphaFoldDB" id="A0A451EQD0"/>
<feature type="transmembrane region" description="Helical" evidence="1">
    <location>
        <begin position="336"/>
        <end position="355"/>
    </location>
</feature>
<reference evidence="3" key="1">
    <citation type="submission" date="2018-06" db="EMBL/GenBank/DDBJ databases">
        <title>Complete genome of Pseudomonas insecticola strain QZS01.</title>
        <authorList>
            <person name="Wang J."/>
            <person name="Su Q."/>
        </authorList>
    </citation>
    <scope>NUCLEOTIDE SEQUENCE [LARGE SCALE GENOMIC DNA]</scope>
    <source>
        <strain evidence="3">QZS01</strain>
    </source>
</reference>
<dbReference type="PIRSF" id="PIRSF038991">
    <property type="entry name" value="Protein_AbrB"/>
    <property type="match status" value="1"/>
</dbReference>
<keyword evidence="3" id="KW-1185">Reference proteome</keyword>
<organism evidence="2 3">
    <name type="scientific">Entomomonas moraniae</name>
    <dbReference type="NCBI Taxonomy" id="2213226"/>
    <lineage>
        <taxon>Bacteria</taxon>
        <taxon>Pseudomonadati</taxon>
        <taxon>Pseudomonadota</taxon>
        <taxon>Gammaproteobacteria</taxon>
        <taxon>Pseudomonadales</taxon>
        <taxon>Pseudomonadaceae</taxon>
        <taxon>Entomomonas</taxon>
    </lineage>
</organism>
<dbReference type="KEGG" id="emo:DM558_15240"/>
<feature type="transmembrane region" description="Helical" evidence="1">
    <location>
        <begin position="156"/>
        <end position="173"/>
    </location>
</feature>
<feature type="transmembrane region" description="Helical" evidence="1">
    <location>
        <begin position="240"/>
        <end position="256"/>
    </location>
</feature>
<dbReference type="Proteomes" id="UP000273143">
    <property type="component" value="Chromosome"/>
</dbReference>
<gene>
    <name evidence="2" type="ORF">DM558_15240</name>
</gene>
<feature type="transmembrane region" description="Helical" evidence="1">
    <location>
        <begin position="96"/>
        <end position="115"/>
    </location>
</feature>
<dbReference type="InterPro" id="IPR007820">
    <property type="entry name" value="AbrB_fam"/>
</dbReference>
<dbReference type="InterPro" id="IPR017516">
    <property type="entry name" value="AbrB_dup"/>
</dbReference>
<keyword evidence="1" id="KW-1133">Transmembrane helix</keyword>
<feature type="transmembrane region" description="Helical" evidence="1">
    <location>
        <begin position="71"/>
        <end position="90"/>
    </location>
</feature>
<name>A0A451EQD0_9GAMM</name>
<feature type="transmembrane region" description="Helical" evidence="1">
    <location>
        <begin position="268"/>
        <end position="295"/>
    </location>
</feature>
<dbReference type="RefSeq" id="WP_127164697.1">
    <property type="nucleotide sequence ID" value="NZ_CP029822.1"/>
</dbReference>
<sequence length="359" mass="38782">MKIINKISQSKYAVVGQWLFFIVLAALSGWFLEKVAMPAALLLGPMLCAITMGVLGVKIRMPKVCFKYSQGIIGCLIAHAMTLPILIEILGMWDVMLVTTVVTLLLSVLVGILSVRYGGLPGSTAAWGTSPGGAATMVAMAEDYGADARVVATMQYIRVICVVLMAALVSHILGDVHVPQEETIVVMQGSQTAVHFFLTLIVLLVGVYLGRFMPAGFLLIPMLLGTLLQLLGYVHIVIPHWLVAIAYGVIGAYIGFRFDRETLRYVMYAMPIMFAASMLLIILCGVSALFISWWLGVDYLSAYLATSPGGLDSLSVVAIDVHADIGLVMAMQTLRLFAVILTGPMLSKYIARFAVEKAS</sequence>
<feature type="transmembrane region" description="Helical" evidence="1">
    <location>
        <begin position="38"/>
        <end position="59"/>
    </location>
</feature>
<evidence type="ECO:0000256" key="1">
    <source>
        <dbReference type="SAM" id="Phobius"/>
    </source>
</evidence>
<dbReference type="Pfam" id="PF05145">
    <property type="entry name" value="AbrB"/>
    <property type="match status" value="1"/>
</dbReference>
<dbReference type="GO" id="GO:0010468">
    <property type="term" value="P:regulation of gene expression"/>
    <property type="evidence" value="ECO:0007669"/>
    <property type="project" value="InterPro"/>
</dbReference>